<evidence type="ECO:0000313" key="1">
    <source>
        <dbReference type="EMBL" id="CAK9865799.1"/>
    </source>
</evidence>
<dbReference type="Proteomes" id="UP001497522">
    <property type="component" value="Chromosome 15"/>
</dbReference>
<keyword evidence="2" id="KW-1185">Reference proteome</keyword>
<dbReference type="EMBL" id="OZ023716">
    <property type="protein sequence ID" value="CAK9865799.1"/>
    <property type="molecule type" value="Genomic_DNA"/>
</dbReference>
<gene>
    <name evidence="1" type="ORF">CSSPJE1EN2_LOCUS8794</name>
</gene>
<reference evidence="1" key="1">
    <citation type="submission" date="2024-03" db="EMBL/GenBank/DDBJ databases">
        <authorList>
            <consortium name="ELIXIR-Norway"/>
            <consortium name="Elixir Norway"/>
        </authorList>
    </citation>
    <scope>NUCLEOTIDE SEQUENCE</scope>
</reference>
<name>A0ABP1AT89_9BRYO</name>
<protein>
    <submittedName>
        <fullName evidence="1">Uncharacterized protein</fullName>
    </submittedName>
</protein>
<organism evidence="1 2">
    <name type="scientific">Sphagnum jensenii</name>
    <dbReference type="NCBI Taxonomy" id="128206"/>
    <lineage>
        <taxon>Eukaryota</taxon>
        <taxon>Viridiplantae</taxon>
        <taxon>Streptophyta</taxon>
        <taxon>Embryophyta</taxon>
        <taxon>Bryophyta</taxon>
        <taxon>Sphagnophytina</taxon>
        <taxon>Sphagnopsida</taxon>
        <taxon>Sphagnales</taxon>
        <taxon>Sphagnaceae</taxon>
        <taxon>Sphagnum</taxon>
    </lineage>
</organism>
<sequence>MDVTMSLLGGGLQVGVDARQEGAFLLQMGNAKGSPDEHDNIDAKQAGCKICFAPHMTWKGFNGSKNNRTATEQIAYESLVAGSGTILLHPGMDTGDVLTNRALVPMQKNIVQALDTCVTLQWVELHV</sequence>
<evidence type="ECO:0000313" key="2">
    <source>
        <dbReference type="Proteomes" id="UP001497522"/>
    </source>
</evidence>
<accession>A0ABP1AT89</accession>
<proteinExistence type="predicted"/>